<organism evidence="3 4">
    <name type="scientific">Gordonia araii NBRC 100433</name>
    <dbReference type="NCBI Taxonomy" id="1073574"/>
    <lineage>
        <taxon>Bacteria</taxon>
        <taxon>Bacillati</taxon>
        <taxon>Actinomycetota</taxon>
        <taxon>Actinomycetes</taxon>
        <taxon>Mycobacteriales</taxon>
        <taxon>Gordoniaceae</taxon>
        <taxon>Gordonia</taxon>
    </lineage>
</organism>
<feature type="compositionally biased region" description="Basic and acidic residues" evidence="1">
    <location>
        <begin position="217"/>
        <end position="235"/>
    </location>
</feature>
<sequence>MTRVTKRETGIGVVNERERAGRKYDIVLLGATGYVGGLTAQEMARTAPPGTRIALAGRDQRRLDDVVQRCGSDGARFDTMLVDVEQADSVTAMAESTAVVVTTVGPYTEHGADVVRACADAGTDYADLTGEPLFVRDSIARFDEPARVSGARIVHSCGFDSVPSDLLVALLHDAAQADDEGELTDTTLVVRRIRGGISGGTAASGLAHGRTMAADPSARRAARDPYTHSHRRDDEPNLGPQSDGRLVRLPEIDPGLRGWAGGFFMAPHNARVVRRSNTLTDWSYGRRFAYSEVMAMPGGPLGAIPAAVMAAGLSSTMYRTVPLLKLVPPAVLDAFAPKRGSGPSARARAKGHFTFETYTRTTKGARYRATFAMRGDPGYAATAVILSRAAYALALDRDEGAAGGVLTPAVAMADPLTRRLRDAGVDLRVERLADDPIRPGIPATFETVQTKEKEISHG</sequence>
<dbReference type="STRING" id="1073574.GOARA_005_00180"/>
<dbReference type="InterPro" id="IPR005097">
    <property type="entry name" value="Sacchrp_dh_NADP-bd"/>
</dbReference>
<evidence type="ECO:0000313" key="3">
    <source>
        <dbReference type="EMBL" id="GAB08223.1"/>
    </source>
</evidence>
<dbReference type="SUPFAM" id="SSF51735">
    <property type="entry name" value="NAD(P)-binding Rossmann-fold domains"/>
    <property type="match status" value="1"/>
</dbReference>
<evidence type="ECO:0000259" key="2">
    <source>
        <dbReference type="Pfam" id="PF03435"/>
    </source>
</evidence>
<dbReference type="Gene3D" id="3.40.50.720">
    <property type="entry name" value="NAD(P)-binding Rossmann-like Domain"/>
    <property type="match status" value="1"/>
</dbReference>
<dbReference type="Proteomes" id="UP000035088">
    <property type="component" value="Unassembled WGS sequence"/>
</dbReference>
<reference evidence="3 4" key="1">
    <citation type="submission" date="2011-11" db="EMBL/GenBank/DDBJ databases">
        <title>Whole genome shotgun sequence of Gordonia araii NBRC 100433.</title>
        <authorList>
            <person name="Yoshida Y."/>
            <person name="Hosoyama A."/>
            <person name="Tsuchikane K."/>
            <person name="Katsumata H."/>
            <person name="Yamazaki S."/>
            <person name="Fujita N."/>
        </authorList>
    </citation>
    <scope>NUCLEOTIDE SEQUENCE [LARGE SCALE GENOMIC DNA]</scope>
    <source>
        <strain evidence="3 4">NBRC 100433</strain>
    </source>
</reference>
<dbReference type="EMBL" id="BAEE01000005">
    <property type="protein sequence ID" value="GAB08223.1"/>
    <property type="molecule type" value="Genomic_DNA"/>
</dbReference>
<dbReference type="InterPro" id="IPR036291">
    <property type="entry name" value="NAD(P)-bd_dom_sf"/>
</dbReference>
<dbReference type="PANTHER" id="PTHR12286:SF5">
    <property type="entry name" value="SACCHAROPINE DEHYDROGENASE-LIKE OXIDOREDUCTASE"/>
    <property type="match status" value="1"/>
</dbReference>
<dbReference type="GO" id="GO:0005886">
    <property type="term" value="C:plasma membrane"/>
    <property type="evidence" value="ECO:0007669"/>
    <property type="project" value="TreeGrafter"/>
</dbReference>
<protein>
    <recommendedName>
        <fullName evidence="2">Saccharopine dehydrogenase NADP binding domain-containing protein</fullName>
    </recommendedName>
</protein>
<proteinExistence type="predicted"/>
<accession>G7GX98</accession>
<feature type="region of interest" description="Disordered" evidence="1">
    <location>
        <begin position="204"/>
        <end position="246"/>
    </location>
</feature>
<feature type="domain" description="Saccharopine dehydrogenase NADP binding" evidence="2">
    <location>
        <begin position="26"/>
        <end position="138"/>
    </location>
</feature>
<dbReference type="GO" id="GO:0009247">
    <property type="term" value="P:glycolipid biosynthetic process"/>
    <property type="evidence" value="ECO:0007669"/>
    <property type="project" value="TreeGrafter"/>
</dbReference>
<comment type="caution">
    <text evidence="3">The sequence shown here is derived from an EMBL/GenBank/DDBJ whole genome shotgun (WGS) entry which is preliminary data.</text>
</comment>
<dbReference type="AlphaFoldDB" id="G7GX98"/>
<keyword evidence="4" id="KW-1185">Reference proteome</keyword>
<dbReference type="Pfam" id="PF03435">
    <property type="entry name" value="Sacchrp_dh_NADP"/>
    <property type="match status" value="1"/>
</dbReference>
<dbReference type="RefSeq" id="WP_007320303.1">
    <property type="nucleotide sequence ID" value="NZ_BAEE01000005.1"/>
</dbReference>
<evidence type="ECO:0000256" key="1">
    <source>
        <dbReference type="SAM" id="MobiDB-lite"/>
    </source>
</evidence>
<name>G7GX98_9ACTN</name>
<gene>
    <name evidence="3" type="ORF">GOARA_005_00180</name>
</gene>
<dbReference type="InterPro" id="IPR051276">
    <property type="entry name" value="Saccharopine_DH-like_oxidrdct"/>
</dbReference>
<evidence type="ECO:0000313" key="4">
    <source>
        <dbReference type="Proteomes" id="UP000035088"/>
    </source>
</evidence>
<dbReference type="PANTHER" id="PTHR12286">
    <property type="entry name" value="SACCHAROPINE DEHYDROGENASE-LIKE OXIDOREDUCTASE"/>
    <property type="match status" value="1"/>
</dbReference>